<evidence type="ECO:0000259" key="1">
    <source>
        <dbReference type="PROSITE" id="PS50234"/>
    </source>
</evidence>
<evidence type="ECO:0000313" key="3">
    <source>
        <dbReference type="EMBL" id="KAH3867751.1"/>
    </source>
</evidence>
<reference evidence="3" key="2">
    <citation type="submission" date="2020-11" db="EMBL/GenBank/DDBJ databases">
        <authorList>
            <person name="McCartney M.A."/>
            <person name="Auch B."/>
            <person name="Kono T."/>
            <person name="Mallez S."/>
            <person name="Becker A."/>
            <person name="Gohl D.M."/>
            <person name="Silverstein K.A.T."/>
            <person name="Koren S."/>
            <person name="Bechman K.B."/>
            <person name="Herman A."/>
            <person name="Abrahante J.E."/>
            <person name="Garbe J."/>
        </authorList>
    </citation>
    <scope>NUCLEOTIDE SEQUENCE</scope>
    <source>
        <strain evidence="3">Duluth1</strain>
        <tissue evidence="3">Whole animal</tissue>
    </source>
</reference>
<dbReference type="Pfam" id="PF00092">
    <property type="entry name" value="VWA"/>
    <property type="match status" value="1"/>
</dbReference>
<feature type="domain" description="VIT" evidence="2">
    <location>
        <begin position="30"/>
        <end position="165"/>
    </location>
</feature>
<reference evidence="3" key="1">
    <citation type="journal article" date="2019" name="bioRxiv">
        <title>The Genome of the Zebra Mussel, Dreissena polymorpha: A Resource for Invasive Species Research.</title>
        <authorList>
            <person name="McCartney M.A."/>
            <person name="Auch B."/>
            <person name="Kono T."/>
            <person name="Mallez S."/>
            <person name="Zhang Y."/>
            <person name="Obille A."/>
            <person name="Becker A."/>
            <person name="Abrahante J.E."/>
            <person name="Garbe J."/>
            <person name="Badalamenti J.P."/>
            <person name="Herman A."/>
            <person name="Mangelson H."/>
            <person name="Liachko I."/>
            <person name="Sullivan S."/>
            <person name="Sone E.D."/>
            <person name="Koren S."/>
            <person name="Silverstein K.A.T."/>
            <person name="Beckman K.B."/>
            <person name="Gohl D.M."/>
        </authorList>
    </citation>
    <scope>NUCLEOTIDE SEQUENCE</scope>
    <source>
        <strain evidence="3">Duluth1</strain>
        <tissue evidence="3">Whole animal</tissue>
    </source>
</reference>
<organism evidence="3 4">
    <name type="scientific">Dreissena polymorpha</name>
    <name type="common">Zebra mussel</name>
    <name type="synonym">Mytilus polymorpha</name>
    <dbReference type="NCBI Taxonomy" id="45954"/>
    <lineage>
        <taxon>Eukaryota</taxon>
        <taxon>Metazoa</taxon>
        <taxon>Spiralia</taxon>
        <taxon>Lophotrochozoa</taxon>
        <taxon>Mollusca</taxon>
        <taxon>Bivalvia</taxon>
        <taxon>Autobranchia</taxon>
        <taxon>Heteroconchia</taxon>
        <taxon>Euheterodonta</taxon>
        <taxon>Imparidentia</taxon>
        <taxon>Neoheterodontei</taxon>
        <taxon>Myida</taxon>
        <taxon>Dreissenoidea</taxon>
        <taxon>Dreissenidae</taxon>
        <taxon>Dreissena</taxon>
    </lineage>
</organism>
<dbReference type="PANTHER" id="PTHR10338:SF108">
    <property type="entry name" value="INTER-ALPHA-TRYPSIN INHIBITOR HEAVY CHAIN H4-LIKE PROTEIN"/>
    <property type="match status" value="1"/>
</dbReference>
<dbReference type="InterPro" id="IPR050934">
    <property type="entry name" value="ITIH"/>
</dbReference>
<dbReference type="SMART" id="SM00609">
    <property type="entry name" value="VIT"/>
    <property type="match status" value="1"/>
</dbReference>
<gene>
    <name evidence="3" type="ORF">DPMN_030886</name>
</gene>
<dbReference type="OrthoDB" id="299997at2759"/>
<keyword evidence="4" id="KW-1185">Reference proteome</keyword>
<evidence type="ECO:0000313" key="4">
    <source>
        <dbReference type="Proteomes" id="UP000828390"/>
    </source>
</evidence>
<dbReference type="SUPFAM" id="SSF53300">
    <property type="entry name" value="vWA-like"/>
    <property type="match status" value="1"/>
</dbReference>
<evidence type="ECO:0000259" key="2">
    <source>
        <dbReference type="PROSITE" id="PS51468"/>
    </source>
</evidence>
<dbReference type="InterPro" id="IPR036465">
    <property type="entry name" value="vWFA_dom_sf"/>
</dbReference>
<sequence>MLIVHRLTFVWVLYVLEYGYGALIVRKPRNEETIYKTGSSLGIVTISDMSIVSKVYARFADVSVTSIVSNNGTRDNETVFTVQIPLSAFISNFTMTINGVEYVSQVMEKYEAEKFYQDAKNRNESAGHVSQDLYPKERRLDVDTFSVRTNVQAHSSVLFVLQYQELLERRNGQYKQMINIQPNQIVPNLTMMCSYHEPQGFDTFQVQTPKGLSDSVNSKISNVVSISTETPETRVVKFKPSVDLQTSFDPRLGIHGDVIVFYDVIHKESTVSGGLALYTTDGFIASYFSPADTYEVLPKAVVFVIDISGSMSGPKINQARDSLIDILRKLRPIDAFNIVLFDDSLTLFRESFIAATILNVNMAVEYAASKVVARGSTNINDALLKAINMFDSTSLIDDRGNIVIFLTDGLPSSGATTNPNEIRANIRNANYVTTGSKREYKAVIYSLAFGFDMDFGFLSALSEENGANARRIFEGVSAKNQLVYFYDEVSDPYLSRVSFSICYLDTRTEIKQVKVVTSQSEFPYFFGGSEIVMVGKMNAIPTESWGICVNAVSSTGDTIITISSSLVDSFPSGISNEGRVDFIERIFAYKQIKYYLIMMDIARDESDAVKFKTLALNMSLEYNFVTPLTSMVVTQRLHDPSADMEGYASDVVKMSASYPVYKGSSNSGVGLKLEYLFRVSCLLCTIVLFF</sequence>
<dbReference type="EMBL" id="JAIWYP010000002">
    <property type="protein sequence ID" value="KAH3867751.1"/>
    <property type="molecule type" value="Genomic_DNA"/>
</dbReference>
<comment type="caution">
    <text evidence="3">The sequence shown here is derived from an EMBL/GenBank/DDBJ whole genome shotgun (WGS) entry which is preliminary data.</text>
</comment>
<dbReference type="SMART" id="SM00327">
    <property type="entry name" value="VWA"/>
    <property type="match status" value="1"/>
</dbReference>
<protein>
    <submittedName>
        <fullName evidence="3">Uncharacterized protein</fullName>
    </submittedName>
</protein>
<accession>A0A9D4RGK7</accession>
<dbReference type="Gene3D" id="3.40.50.410">
    <property type="entry name" value="von Willebrand factor, type A domain"/>
    <property type="match status" value="1"/>
</dbReference>
<dbReference type="InterPro" id="IPR013694">
    <property type="entry name" value="VIT"/>
</dbReference>
<feature type="domain" description="VWFA" evidence="1">
    <location>
        <begin position="300"/>
        <end position="489"/>
    </location>
</feature>
<dbReference type="PANTHER" id="PTHR10338">
    <property type="entry name" value="INTER-ALPHA-TRYPSIN INHIBITOR HEAVY CHAIN FAMILY MEMBER"/>
    <property type="match status" value="1"/>
</dbReference>
<dbReference type="AlphaFoldDB" id="A0A9D4RGK7"/>
<dbReference type="PROSITE" id="PS50234">
    <property type="entry name" value="VWFA"/>
    <property type="match status" value="1"/>
</dbReference>
<dbReference type="Pfam" id="PF08487">
    <property type="entry name" value="VIT"/>
    <property type="match status" value="1"/>
</dbReference>
<name>A0A9D4RGK7_DREPO</name>
<dbReference type="InterPro" id="IPR002035">
    <property type="entry name" value="VWF_A"/>
</dbReference>
<dbReference type="PROSITE" id="PS51468">
    <property type="entry name" value="VIT"/>
    <property type="match status" value="1"/>
</dbReference>
<dbReference type="Proteomes" id="UP000828390">
    <property type="component" value="Unassembled WGS sequence"/>
</dbReference>
<proteinExistence type="predicted"/>